<evidence type="ECO:0000256" key="2">
    <source>
        <dbReference type="SAM" id="Phobius"/>
    </source>
</evidence>
<name>A0A448PDX0_9ACTO</name>
<gene>
    <name evidence="3" type="ORF">NCTC13354_00826</name>
</gene>
<evidence type="ECO:0000313" key="4">
    <source>
        <dbReference type="Proteomes" id="UP000269542"/>
    </source>
</evidence>
<evidence type="ECO:0000256" key="1">
    <source>
        <dbReference type="SAM" id="MobiDB-lite"/>
    </source>
</evidence>
<protein>
    <submittedName>
        <fullName evidence="3">Uncharacterized protein</fullName>
    </submittedName>
</protein>
<dbReference type="AlphaFoldDB" id="A0A448PDX0"/>
<feature type="compositionally biased region" description="Basic and acidic residues" evidence="1">
    <location>
        <begin position="218"/>
        <end position="228"/>
    </location>
</feature>
<feature type="transmembrane region" description="Helical" evidence="2">
    <location>
        <begin position="179"/>
        <end position="199"/>
    </location>
</feature>
<accession>A0A448PDX0</accession>
<keyword evidence="2" id="KW-1133">Transmembrane helix</keyword>
<feature type="region of interest" description="Disordered" evidence="1">
    <location>
        <begin position="210"/>
        <end position="262"/>
    </location>
</feature>
<dbReference type="Proteomes" id="UP000269542">
    <property type="component" value="Chromosome"/>
</dbReference>
<organism evidence="3 4">
    <name type="scientific">Trueperella bialowiezensis</name>
    <dbReference type="NCBI Taxonomy" id="312285"/>
    <lineage>
        <taxon>Bacteria</taxon>
        <taxon>Bacillati</taxon>
        <taxon>Actinomycetota</taxon>
        <taxon>Actinomycetes</taxon>
        <taxon>Actinomycetales</taxon>
        <taxon>Actinomycetaceae</taxon>
        <taxon>Trueperella</taxon>
    </lineage>
</organism>
<keyword evidence="4" id="KW-1185">Reference proteome</keyword>
<reference evidence="3 4" key="1">
    <citation type="submission" date="2018-12" db="EMBL/GenBank/DDBJ databases">
        <authorList>
            <consortium name="Pathogen Informatics"/>
        </authorList>
    </citation>
    <scope>NUCLEOTIDE SEQUENCE [LARGE SCALE GENOMIC DNA]</scope>
    <source>
        <strain evidence="3 4">NCTC13354</strain>
    </source>
</reference>
<keyword evidence="2" id="KW-0812">Transmembrane</keyword>
<dbReference type="KEGG" id="tbw:NCTC13354_00826"/>
<dbReference type="EMBL" id="LR134476">
    <property type="protein sequence ID" value="VEI13121.1"/>
    <property type="molecule type" value="Genomic_DNA"/>
</dbReference>
<evidence type="ECO:0000313" key="3">
    <source>
        <dbReference type="EMBL" id="VEI13121.1"/>
    </source>
</evidence>
<dbReference type="RefSeq" id="WP_126416269.1">
    <property type="nucleotide sequence ID" value="NZ_LR134476.1"/>
</dbReference>
<keyword evidence="2" id="KW-0472">Membrane</keyword>
<sequence>MSSKQKLSENVARGRRPLLFVLVAGLLGVALTVGGGLLAQHRNVDQYAAEQVEHQIVWITNHPEPYDPAGEVPLSDWLADKVTRTGVDRAEMVFSMNSAGEDVTKLGADVPELAQSGLLLDPATRSQVLTPGEGRVSSHAGDFYYRTVNFNVGEESVPLASLLFLGGLEKVEDQTRNSMILIGLGGFLLLALVAGNVLAGRRGQVGEDVSDDAVASADRAEAGLRDAGSRGGPAKRQEGPKSVGVRRTSAMSDAQTAEFEMEPTEIRASGIWEWADDDSKGRRGN</sequence>
<proteinExistence type="predicted"/>